<dbReference type="Proteomes" id="UP000016511">
    <property type="component" value="Unassembled WGS sequence"/>
</dbReference>
<dbReference type="RefSeq" id="WP_021623800.1">
    <property type="nucleotide sequence ID" value="NZ_KE952882.1"/>
</dbReference>
<keyword evidence="2" id="KW-1185">Reference proteome</keyword>
<sequence>MQFNEYFVGKLAVLAATGDTKALDETYKSLLNLYRIGASKDI</sequence>
<proteinExistence type="predicted"/>
<evidence type="ECO:0000313" key="2">
    <source>
        <dbReference type="Proteomes" id="UP000016511"/>
    </source>
</evidence>
<evidence type="ECO:0000313" key="1">
    <source>
        <dbReference type="EMBL" id="ERI07505.1"/>
    </source>
</evidence>
<dbReference type="EMBL" id="AWSJ01000270">
    <property type="protein sequence ID" value="ERI07505.1"/>
    <property type="molecule type" value="Genomic_DNA"/>
</dbReference>
<comment type="caution">
    <text evidence="1">The sequence shown here is derived from an EMBL/GenBank/DDBJ whole genome shotgun (WGS) entry which is preliminary data.</text>
</comment>
<reference evidence="1 2" key="1">
    <citation type="submission" date="2013-08" db="EMBL/GenBank/DDBJ databases">
        <authorList>
            <person name="Weinstock G."/>
            <person name="Sodergren E."/>
            <person name="Wylie T."/>
            <person name="Fulton L."/>
            <person name="Fulton R."/>
            <person name="Fronick C."/>
            <person name="O'Laughlin M."/>
            <person name="Godfrey J."/>
            <person name="Miner T."/>
            <person name="Herter B."/>
            <person name="Appelbaum E."/>
            <person name="Cordes M."/>
            <person name="Lek S."/>
            <person name="Wollam A."/>
            <person name="Pepin K.H."/>
            <person name="Palsikar V.B."/>
            <person name="Mitreva M."/>
            <person name="Wilson R.K."/>
        </authorList>
    </citation>
    <scope>NUCLEOTIDE SEQUENCE [LARGE SCALE GENOMIC DNA]</scope>
    <source>
        <strain evidence="1 2">ATCC 12856</strain>
    </source>
</reference>
<dbReference type="AlphaFoldDB" id="U1WXU0"/>
<name>U1WXU0_ANEAE</name>
<gene>
    <name evidence="1" type="ORF">HMPREF0083_04407</name>
</gene>
<dbReference type="PATRIC" id="fig|649747.3.peg.3986"/>
<organism evidence="1 2">
    <name type="scientific">Aneurinibacillus aneurinilyticus ATCC 12856</name>
    <dbReference type="NCBI Taxonomy" id="649747"/>
    <lineage>
        <taxon>Bacteria</taxon>
        <taxon>Bacillati</taxon>
        <taxon>Bacillota</taxon>
        <taxon>Bacilli</taxon>
        <taxon>Bacillales</taxon>
        <taxon>Paenibacillaceae</taxon>
        <taxon>Aneurinibacillus group</taxon>
        <taxon>Aneurinibacillus</taxon>
    </lineage>
</organism>
<dbReference type="STRING" id="649747.HMPREF0083_04407"/>
<dbReference type="HOGENOM" id="CLU_3246458_0_0_9"/>
<dbReference type="GeneID" id="92842427"/>
<protein>
    <submittedName>
        <fullName evidence="1">Uncharacterized protein</fullName>
    </submittedName>
</protein>
<accession>U1WXU0</accession>